<sequence length="1235" mass="136690">MTPHKMHSPRVRRFLTPLLALTVALPAIAQTANPAPAPSPTEEKKDVLQLSPFTVTTTKDQGYFAENTLAGSRLRMNISDLGSSITVVTKQQMEDTGSLDINDVFRYEANTEGSSTYTPSVQSLRNDGVVDVNAGYTHGGDGQPQTNASANRVRGLGVPSSSSNYYPSISQVPFDAYNIQSIEISRGPNSMIFGMGSPAGIVNSSTAQAVIGRDAASVSLRTDDQGSQRASFNFNKSLIDDRLAIYGAFLVDNREFARKPSYDDTRRMYGTFTSRPFQKTTFRGSIEKYENDNNRPNTLTPRDGVTQWRAGGSPTYDPSTGRITRNGQYAGTLALRAGSPRIAETRAYIESRPGYNPALWNTARTAYNGINIFGGGALTTVGSALFTPGLGLGTTSRPIQQIADGEVVNWFSAEAPQYRQVFGTTANPAANAALFPAEAAIFANPLNAAAYDTSYSNSAFFTAVGNGVGSYRYPGVTDRSIYDWENINILSMNFGHDENTTMNLELEQELLPNLNFSAGWFRQDFKSTTNYTVSQLNVATLFVDTNVKLPDGRANPYFGLPFVEDFDPDRFINNEVNDSRRAMLAWTPDFTNNDGWTKWLGRHQFLGLVSRNESTRSFIRQRWFITASDEGADGTIFWSANPNNNTDGSPTGWNRQGRSGRRLYYLSTPGSPTDGSVTRGSGMNSAANRQSGEVQIWNHGTSSWSNMGLTQEFIDMDASTGRTYRQVDSNSLGVTSTLWNDRLVATLGMRTDDYKARATTNGVVLAQDGTTIAAAMTNPQKWINGVYQTDVVLNRWNRWDLLKGDTKTMGGVLKPFKNWGGIDRRANDGSAWWDFVRSVGFSYNKSDNFNPPTAAQVDGFGTPLPKPTGEGTDYGVQFSLFDNKLFARINWFESSNQNERTNPGTSISRLTGNVDTTLFRNWARTIALINSGEDPRLIGFGEGLTPAEEQSIQDAAAVIWKLPYNYYNDIGTIFATRSAVAEGKEFQLTYNPSTNWTMKFTAGEQVTKYSNVMREFYAWYDERSPVWIAARASDYLLPQYQSLATYSTSGGRAVNLTTFLNSYGYDSAVRLDEPNGNFNVQRYYDNVVTPQVAIATDLEGQAAPGQRKYRWSYLTNYTFNEGRFKGFSVGGSVRWEDKAIIGYYGRANTAAGTTDLTLSDTTRPIYDDANTYTDLWMSYTRKVFSDKVRMKVQLNIVNAFESGGLQVVGVNYDGSPNAYRIIDPRQFILQTTFDF</sequence>
<protein>
    <submittedName>
        <fullName evidence="13">TonB-dependent Receptor Plug Domain protein</fullName>
    </submittedName>
</protein>
<evidence type="ECO:0000256" key="11">
    <source>
        <dbReference type="SAM" id="SignalP"/>
    </source>
</evidence>
<dbReference type="PANTHER" id="PTHR32552">
    <property type="entry name" value="FERRICHROME IRON RECEPTOR-RELATED"/>
    <property type="match status" value="1"/>
</dbReference>
<keyword evidence="2" id="KW-0813">Transport</keyword>
<name>A0A1D8ATP1_9BACT</name>
<feature type="chain" id="PRO_5009105153" evidence="11">
    <location>
        <begin position="30"/>
        <end position="1235"/>
    </location>
</feature>
<proteinExistence type="predicted"/>
<dbReference type="InterPro" id="IPR036942">
    <property type="entry name" value="Beta-barrel_TonB_sf"/>
</dbReference>
<dbReference type="STRING" id="1838286.Verru16b_01277"/>
<dbReference type="GO" id="GO:0015344">
    <property type="term" value="F:siderophore uptake transmembrane transporter activity"/>
    <property type="evidence" value="ECO:0007669"/>
    <property type="project" value="TreeGrafter"/>
</dbReference>
<evidence type="ECO:0000256" key="10">
    <source>
        <dbReference type="ARBA" id="ARBA00023237"/>
    </source>
</evidence>
<evidence type="ECO:0000259" key="12">
    <source>
        <dbReference type="Pfam" id="PF07715"/>
    </source>
</evidence>
<keyword evidence="7" id="KW-0408">Iron</keyword>
<feature type="signal peptide" evidence="11">
    <location>
        <begin position="1"/>
        <end position="29"/>
    </location>
</feature>
<evidence type="ECO:0000256" key="4">
    <source>
        <dbReference type="ARBA" id="ARBA00022496"/>
    </source>
</evidence>
<evidence type="ECO:0000256" key="5">
    <source>
        <dbReference type="ARBA" id="ARBA00022692"/>
    </source>
</evidence>
<dbReference type="GO" id="GO:0009279">
    <property type="term" value="C:cell outer membrane"/>
    <property type="evidence" value="ECO:0007669"/>
    <property type="project" value="UniProtKB-SubCell"/>
</dbReference>
<evidence type="ECO:0000256" key="2">
    <source>
        <dbReference type="ARBA" id="ARBA00022448"/>
    </source>
</evidence>
<keyword evidence="3" id="KW-1134">Transmembrane beta strand</keyword>
<evidence type="ECO:0000256" key="7">
    <source>
        <dbReference type="ARBA" id="ARBA00023004"/>
    </source>
</evidence>
<dbReference type="SUPFAM" id="SSF56935">
    <property type="entry name" value="Porins"/>
    <property type="match status" value="1"/>
</dbReference>
<keyword evidence="6 11" id="KW-0732">Signal</keyword>
<dbReference type="Gene3D" id="2.40.170.20">
    <property type="entry name" value="TonB-dependent receptor, beta-barrel domain"/>
    <property type="match status" value="1"/>
</dbReference>
<dbReference type="InterPro" id="IPR037066">
    <property type="entry name" value="Plug_dom_sf"/>
</dbReference>
<keyword evidence="9" id="KW-0472">Membrane</keyword>
<dbReference type="InterPro" id="IPR012910">
    <property type="entry name" value="Plug_dom"/>
</dbReference>
<organism evidence="13 14">
    <name type="scientific">Lacunisphaera limnophila</name>
    <dbReference type="NCBI Taxonomy" id="1838286"/>
    <lineage>
        <taxon>Bacteria</taxon>
        <taxon>Pseudomonadati</taxon>
        <taxon>Verrucomicrobiota</taxon>
        <taxon>Opitutia</taxon>
        <taxon>Opitutales</taxon>
        <taxon>Opitutaceae</taxon>
        <taxon>Lacunisphaera</taxon>
    </lineage>
</organism>
<dbReference type="KEGG" id="obg:Verru16b_01277"/>
<evidence type="ECO:0000313" key="14">
    <source>
        <dbReference type="Proteomes" id="UP000095228"/>
    </source>
</evidence>
<feature type="domain" description="TonB-dependent receptor plug" evidence="12">
    <location>
        <begin position="79"/>
        <end position="201"/>
    </location>
</feature>
<dbReference type="EMBL" id="CP016094">
    <property type="protein sequence ID" value="AOS44216.1"/>
    <property type="molecule type" value="Genomic_DNA"/>
</dbReference>
<keyword evidence="13" id="KW-0675">Receptor</keyword>
<comment type="subcellular location">
    <subcellularLocation>
        <location evidence="1">Cell outer membrane</location>
        <topology evidence="1">Multi-pass membrane protein</topology>
    </subcellularLocation>
</comment>
<gene>
    <name evidence="13" type="ORF">Verru16b_01277</name>
</gene>
<keyword evidence="5" id="KW-0812">Transmembrane</keyword>
<evidence type="ECO:0000256" key="3">
    <source>
        <dbReference type="ARBA" id="ARBA00022452"/>
    </source>
</evidence>
<accession>A0A1D8ATP1</accession>
<evidence type="ECO:0000256" key="8">
    <source>
        <dbReference type="ARBA" id="ARBA00023065"/>
    </source>
</evidence>
<dbReference type="PANTHER" id="PTHR32552:SF68">
    <property type="entry name" value="FERRICHROME OUTER MEMBRANE TRANSPORTER_PHAGE RECEPTOR"/>
    <property type="match status" value="1"/>
</dbReference>
<dbReference type="Proteomes" id="UP000095228">
    <property type="component" value="Chromosome"/>
</dbReference>
<dbReference type="Pfam" id="PF07715">
    <property type="entry name" value="Plug"/>
    <property type="match status" value="1"/>
</dbReference>
<evidence type="ECO:0000313" key="13">
    <source>
        <dbReference type="EMBL" id="AOS44216.1"/>
    </source>
</evidence>
<keyword evidence="8" id="KW-0406">Ion transport</keyword>
<dbReference type="InterPro" id="IPR039426">
    <property type="entry name" value="TonB-dep_rcpt-like"/>
</dbReference>
<evidence type="ECO:0000256" key="6">
    <source>
        <dbReference type="ARBA" id="ARBA00022729"/>
    </source>
</evidence>
<dbReference type="Gene3D" id="2.170.130.10">
    <property type="entry name" value="TonB-dependent receptor, plug domain"/>
    <property type="match status" value="1"/>
</dbReference>
<keyword evidence="4" id="KW-0410">Iron transport</keyword>
<evidence type="ECO:0000256" key="1">
    <source>
        <dbReference type="ARBA" id="ARBA00004571"/>
    </source>
</evidence>
<keyword evidence="14" id="KW-1185">Reference proteome</keyword>
<reference evidence="13 14" key="1">
    <citation type="submission" date="2016-06" db="EMBL/GenBank/DDBJ databases">
        <title>Three novel species with peptidoglycan cell walls form the new genus Lacunisphaera gen. nov. in the family Opitutaceae of the verrucomicrobial subdivision 4.</title>
        <authorList>
            <person name="Rast P."/>
            <person name="Gloeckner I."/>
            <person name="Jogler M."/>
            <person name="Boedeker C."/>
            <person name="Jeske O."/>
            <person name="Wiegand S."/>
            <person name="Reinhardt R."/>
            <person name="Schumann P."/>
            <person name="Rohde M."/>
            <person name="Spring S."/>
            <person name="Gloeckner F.O."/>
            <person name="Jogler C."/>
        </authorList>
    </citation>
    <scope>NUCLEOTIDE SEQUENCE [LARGE SCALE GENOMIC DNA]</scope>
    <source>
        <strain evidence="13 14">IG16b</strain>
    </source>
</reference>
<evidence type="ECO:0000256" key="9">
    <source>
        <dbReference type="ARBA" id="ARBA00023136"/>
    </source>
</evidence>
<keyword evidence="10" id="KW-0998">Cell outer membrane</keyword>
<dbReference type="AlphaFoldDB" id="A0A1D8ATP1"/>